<gene>
    <name evidence="3" type="ORF">NQ314_016624</name>
</gene>
<evidence type="ECO:0000313" key="3">
    <source>
        <dbReference type="EMBL" id="KAJ8930562.1"/>
    </source>
</evidence>
<proteinExistence type="predicted"/>
<comment type="caution">
    <text evidence="3">The sequence shown here is derived from an EMBL/GenBank/DDBJ whole genome shotgun (WGS) entry which is preliminary data.</text>
</comment>
<name>A0AAV8WWC5_9CUCU</name>
<evidence type="ECO:0000256" key="2">
    <source>
        <dbReference type="SAM" id="MobiDB-lite"/>
    </source>
</evidence>
<feature type="compositionally biased region" description="Basic and acidic residues" evidence="2">
    <location>
        <begin position="128"/>
        <end position="163"/>
    </location>
</feature>
<keyword evidence="1" id="KW-0175">Coiled coil</keyword>
<sequence length="221" mass="24863">MASESVEKERKAFEAEEKLKKLAEKADQAKRNIAQLPPKLKECYKEAHYEEKKKMVLKTVKRSALPHKLSTPKHQKEQPVVVRKIKKLDKKASRPQAKVIASKASNFQRHGKKNASLRQRNVKVVAKANDRKVETNRVVGEKPSDKKDSDSKGEIVEKPKSEMVVKLSAIPKKDAPLKSDVAQVSSSNIPEKSSDSGRSLRSSINKIEPVKGEWTALNSYF</sequence>
<protein>
    <submittedName>
        <fullName evidence="3">Uncharacterized protein</fullName>
    </submittedName>
</protein>
<feature type="coiled-coil region" evidence="1">
    <location>
        <begin position="5"/>
        <end position="32"/>
    </location>
</feature>
<keyword evidence="4" id="KW-1185">Reference proteome</keyword>
<feature type="region of interest" description="Disordered" evidence="2">
    <location>
        <begin position="87"/>
        <end position="208"/>
    </location>
</feature>
<feature type="compositionally biased region" description="Polar residues" evidence="2">
    <location>
        <begin position="182"/>
        <end position="191"/>
    </location>
</feature>
<evidence type="ECO:0000256" key="1">
    <source>
        <dbReference type="SAM" id="Coils"/>
    </source>
</evidence>
<accession>A0AAV8WWC5</accession>
<evidence type="ECO:0000313" key="4">
    <source>
        <dbReference type="Proteomes" id="UP001162156"/>
    </source>
</evidence>
<dbReference type="EMBL" id="JANEYF010004619">
    <property type="protein sequence ID" value="KAJ8930562.1"/>
    <property type="molecule type" value="Genomic_DNA"/>
</dbReference>
<dbReference type="AlphaFoldDB" id="A0AAV8WWC5"/>
<reference evidence="3" key="1">
    <citation type="journal article" date="2023" name="Insect Mol. Biol.">
        <title>Genome sequencing provides insights into the evolution of gene families encoding plant cell wall-degrading enzymes in longhorned beetles.</title>
        <authorList>
            <person name="Shin N.R."/>
            <person name="Okamura Y."/>
            <person name="Kirsch R."/>
            <person name="Pauchet Y."/>
        </authorList>
    </citation>
    <scope>NUCLEOTIDE SEQUENCE</scope>
    <source>
        <strain evidence="3">RBIC_L_NR</strain>
    </source>
</reference>
<dbReference type="Proteomes" id="UP001162156">
    <property type="component" value="Unassembled WGS sequence"/>
</dbReference>
<organism evidence="3 4">
    <name type="scientific">Rhamnusium bicolor</name>
    <dbReference type="NCBI Taxonomy" id="1586634"/>
    <lineage>
        <taxon>Eukaryota</taxon>
        <taxon>Metazoa</taxon>
        <taxon>Ecdysozoa</taxon>
        <taxon>Arthropoda</taxon>
        <taxon>Hexapoda</taxon>
        <taxon>Insecta</taxon>
        <taxon>Pterygota</taxon>
        <taxon>Neoptera</taxon>
        <taxon>Endopterygota</taxon>
        <taxon>Coleoptera</taxon>
        <taxon>Polyphaga</taxon>
        <taxon>Cucujiformia</taxon>
        <taxon>Chrysomeloidea</taxon>
        <taxon>Cerambycidae</taxon>
        <taxon>Lepturinae</taxon>
        <taxon>Rhagiini</taxon>
        <taxon>Rhamnusium</taxon>
    </lineage>
</organism>